<dbReference type="GO" id="GO:0005829">
    <property type="term" value="C:cytosol"/>
    <property type="evidence" value="ECO:0007669"/>
    <property type="project" value="TreeGrafter"/>
</dbReference>
<dbReference type="OrthoDB" id="4585693at2759"/>
<evidence type="ECO:0000256" key="1">
    <source>
        <dbReference type="ARBA" id="ARBA00005485"/>
    </source>
</evidence>
<feature type="coiled-coil region" evidence="3">
    <location>
        <begin position="67"/>
        <end position="115"/>
    </location>
</feature>
<dbReference type="EMBL" id="JAKOGI010000007">
    <property type="protein sequence ID" value="KAJ8451938.1"/>
    <property type="molecule type" value="Genomic_DNA"/>
</dbReference>
<name>A0A9Q1KZV7_9CARY</name>
<comment type="similarity">
    <text evidence="1">Belongs to the WEB family.</text>
</comment>
<dbReference type="PANTHER" id="PTHR32054">
    <property type="entry name" value="HEAVY CHAIN, PUTATIVE, EXPRESSED-RELATED-RELATED"/>
    <property type="match status" value="1"/>
</dbReference>
<accession>A0A9Q1KZV7</accession>
<organism evidence="4 5">
    <name type="scientific">Carnegiea gigantea</name>
    <dbReference type="NCBI Taxonomy" id="171969"/>
    <lineage>
        <taxon>Eukaryota</taxon>
        <taxon>Viridiplantae</taxon>
        <taxon>Streptophyta</taxon>
        <taxon>Embryophyta</taxon>
        <taxon>Tracheophyta</taxon>
        <taxon>Spermatophyta</taxon>
        <taxon>Magnoliopsida</taxon>
        <taxon>eudicotyledons</taxon>
        <taxon>Gunneridae</taxon>
        <taxon>Pentapetalae</taxon>
        <taxon>Caryophyllales</taxon>
        <taxon>Cactineae</taxon>
        <taxon>Cactaceae</taxon>
        <taxon>Cactoideae</taxon>
        <taxon>Echinocereeae</taxon>
        <taxon>Carnegiea</taxon>
    </lineage>
</organism>
<keyword evidence="5" id="KW-1185">Reference proteome</keyword>
<comment type="caution">
    <text evidence="4">The sequence shown here is derived from an EMBL/GenBank/DDBJ whole genome shotgun (WGS) entry which is preliminary data.</text>
</comment>
<gene>
    <name evidence="4" type="ORF">Cgig2_007421</name>
</gene>
<dbReference type="AlphaFoldDB" id="A0A9Q1KZV7"/>
<proteinExistence type="inferred from homology"/>
<evidence type="ECO:0000313" key="5">
    <source>
        <dbReference type="Proteomes" id="UP001153076"/>
    </source>
</evidence>
<evidence type="ECO:0000256" key="3">
    <source>
        <dbReference type="SAM" id="Coils"/>
    </source>
</evidence>
<dbReference type="GO" id="GO:0009903">
    <property type="term" value="P:chloroplast avoidance movement"/>
    <property type="evidence" value="ECO:0007669"/>
    <property type="project" value="TreeGrafter"/>
</dbReference>
<dbReference type="Proteomes" id="UP001153076">
    <property type="component" value="Unassembled WGS sequence"/>
</dbReference>
<dbReference type="PANTHER" id="PTHR32054:SF23">
    <property type="entry name" value="WEB FAMILY PLANT PROTEIN"/>
    <property type="match status" value="1"/>
</dbReference>
<reference evidence="4" key="1">
    <citation type="submission" date="2022-04" db="EMBL/GenBank/DDBJ databases">
        <title>Carnegiea gigantea Genome sequencing and assembly v2.</title>
        <authorList>
            <person name="Copetti D."/>
            <person name="Sanderson M.J."/>
            <person name="Burquez A."/>
            <person name="Wojciechowski M.F."/>
        </authorList>
    </citation>
    <scope>NUCLEOTIDE SEQUENCE</scope>
    <source>
        <strain evidence="4">SGP5-SGP5p</strain>
        <tissue evidence="4">Aerial part</tissue>
    </source>
</reference>
<protein>
    <submittedName>
        <fullName evidence="4">Uncharacterized protein</fullName>
    </submittedName>
</protein>
<evidence type="ECO:0000313" key="4">
    <source>
        <dbReference type="EMBL" id="KAJ8451938.1"/>
    </source>
</evidence>
<sequence>MMNVERDERVVVKGRATIDSRPPFRSVKEAVALFGERVLVGEVYAKLLKERQTKASVDKEQVSTSTATAMPAELQETKEELEKAREEGNHMANCLKSLREELEQTKRELQHLKSTKRPTFEHPKLISPVIEELKIVEINPPMSKRSDQHDVTINDQHILLQNELQKKKFVTFASPPSLSREIISPDVDDVASAARLGRTPSFRKEGKKKPLIPTIGWLFPKKKRSSKEGGAHSPKA</sequence>
<evidence type="ECO:0000256" key="2">
    <source>
        <dbReference type="ARBA" id="ARBA00023054"/>
    </source>
</evidence>
<keyword evidence="2 3" id="KW-0175">Coiled coil</keyword>
<dbReference type="GO" id="GO:0009904">
    <property type="term" value="P:chloroplast accumulation movement"/>
    <property type="evidence" value="ECO:0007669"/>
    <property type="project" value="TreeGrafter"/>
</dbReference>